<gene>
    <name evidence="1" type="ORF">J2S08_001566</name>
</gene>
<sequence length="116" mass="13442">MAVGADVQRLKLALTLEEQRSLHLKFRGKQRTRGLSKDHIMLCRITYDCLSKASIVIKLAVEILLVKKQQCLQGLNNDRKRVLKRRYERMLSKQTHPHQQLPTDLRLVNIGTIDKA</sequence>
<evidence type="ECO:0000313" key="2">
    <source>
        <dbReference type="Proteomes" id="UP001223586"/>
    </source>
</evidence>
<dbReference type="Proteomes" id="UP001223586">
    <property type="component" value="Unassembled WGS sequence"/>
</dbReference>
<dbReference type="EMBL" id="JAUSTT010000008">
    <property type="protein sequence ID" value="MDQ0175730.1"/>
    <property type="molecule type" value="Genomic_DNA"/>
</dbReference>
<evidence type="ECO:0000313" key="1">
    <source>
        <dbReference type="EMBL" id="MDQ0175730.1"/>
    </source>
</evidence>
<protein>
    <recommendedName>
        <fullName evidence="3">Transposase</fullName>
    </recommendedName>
</protein>
<comment type="caution">
    <text evidence="1">The sequence shown here is derived from an EMBL/GenBank/DDBJ whole genome shotgun (WGS) entry which is preliminary data.</text>
</comment>
<keyword evidence="2" id="KW-1185">Reference proteome</keyword>
<evidence type="ECO:0008006" key="3">
    <source>
        <dbReference type="Google" id="ProtNLM"/>
    </source>
</evidence>
<reference evidence="1 2" key="1">
    <citation type="submission" date="2023-07" db="EMBL/GenBank/DDBJ databases">
        <title>Genomic Encyclopedia of Type Strains, Phase IV (KMG-IV): sequencing the most valuable type-strain genomes for metagenomic binning, comparative biology and taxonomic classification.</title>
        <authorList>
            <person name="Goeker M."/>
        </authorList>
    </citation>
    <scope>NUCLEOTIDE SEQUENCE [LARGE SCALE GENOMIC DNA]</scope>
    <source>
        <strain evidence="1 2">DSM 23837</strain>
    </source>
</reference>
<dbReference type="RefSeq" id="WP_307228292.1">
    <property type="nucleotide sequence ID" value="NZ_JAUSTT010000008.1"/>
</dbReference>
<name>A0ABT9WR87_9BACI</name>
<organism evidence="1 2">
    <name type="scientific">Bacillus chungangensis</name>
    <dbReference type="NCBI Taxonomy" id="587633"/>
    <lineage>
        <taxon>Bacteria</taxon>
        <taxon>Bacillati</taxon>
        <taxon>Bacillota</taxon>
        <taxon>Bacilli</taxon>
        <taxon>Bacillales</taxon>
        <taxon>Bacillaceae</taxon>
        <taxon>Bacillus</taxon>
    </lineage>
</organism>
<proteinExistence type="predicted"/>
<accession>A0ABT9WR87</accession>